<dbReference type="AlphaFoldDB" id="A0A644VRA8"/>
<accession>A0A644VRA8</accession>
<proteinExistence type="predicted"/>
<sequence length="161" mass="19085">MDIKKLLERTNKLRADIQAKTDYEIQNTVESNNSKIAIFNRIPNENFYYPYNKTAVNYCIEAVSSNISRLEENINYRILGREEKQEMMNQYNLLINLFRDIEIKKSGRIEITPDIMIFEYEYGNLTPLNKNSSVNFSNIYQLISNTPKTNEILWRKLNIDI</sequence>
<dbReference type="EMBL" id="VSSQ01001357">
    <property type="protein sequence ID" value="MPM07626.1"/>
    <property type="molecule type" value="Genomic_DNA"/>
</dbReference>
<gene>
    <name evidence="1" type="ORF">SDC9_39087</name>
    <name evidence="2" type="ORF">SDC9_53933</name>
</gene>
<name>A0A644VRA8_9ZZZZ</name>
<comment type="caution">
    <text evidence="1">The sequence shown here is derived from an EMBL/GenBank/DDBJ whole genome shotgun (WGS) entry which is preliminary data.</text>
</comment>
<evidence type="ECO:0000313" key="2">
    <source>
        <dbReference type="EMBL" id="MPM07626.1"/>
    </source>
</evidence>
<evidence type="ECO:0000313" key="1">
    <source>
        <dbReference type="EMBL" id="MPL92963.1"/>
    </source>
</evidence>
<reference evidence="1" key="1">
    <citation type="submission" date="2019-08" db="EMBL/GenBank/DDBJ databases">
        <authorList>
            <person name="Kucharzyk K."/>
            <person name="Murdoch R.W."/>
            <person name="Higgins S."/>
            <person name="Loffler F."/>
        </authorList>
    </citation>
    <scope>NUCLEOTIDE SEQUENCE</scope>
</reference>
<organism evidence="1">
    <name type="scientific">bioreactor metagenome</name>
    <dbReference type="NCBI Taxonomy" id="1076179"/>
    <lineage>
        <taxon>unclassified sequences</taxon>
        <taxon>metagenomes</taxon>
        <taxon>ecological metagenomes</taxon>
    </lineage>
</organism>
<dbReference type="EMBL" id="VSSQ01000376">
    <property type="protein sequence ID" value="MPL92963.1"/>
    <property type="molecule type" value="Genomic_DNA"/>
</dbReference>
<protein>
    <submittedName>
        <fullName evidence="1">Uncharacterized protein</fullName>
    </submittedName>
</protein>